<dbReference type="AlphaFoldDB" id="A0A914DXL7"/>
<feature type="chain" id="PRO_5037081033" evidence="2">
    <location>
        <begin position="17"/>
        <end position="136"/>
    </location>
</feature>
<name>A0A914DXL7_9BILA</name>
<organism evidence="3 4">
    <name type="scientific">Acrobeloides nanus</name>
    <dbReference type="NCBI Taxonomy" id="290746"/>
    <lineage>
        <taxon>Eukaryota</taxon>
        <taxon>Metazoa</taxon>
        <taxon>Ecdysozoa</taxon>
        <taxon>Nematoda</taxon>
        <taxon>Chromadorea</taxon>
        <taxon>Rhabditida</taxon>
        <taxon>Tylenchina</taxon>
        <taxon>Cephalobomorpha</taxon>
        <taxon>Cephaloboidea</taxon>
        <taxon>Cephalobidae</taxon>
        <taxon>Acrobeloides</taxon>
    </lineage>
</organism>
<reference evidence="4" key="1">
    <citation type="submission" date="2022-11" db="UniProtKB">
        <authorList>
            <consortium name="WormBaseParasite"/>
        </authorList>
    </citation>
    <scope>IDENTIFICATION</scope>
</reference>
<evidence type="ECO:0000256" key="1">
    <source>
        <dbReference type="SAM" id="MobiDB-lite"/>
    </source>
</evidence>
<accession>A0A914DXL7</accession>
<keyword evidence="2" id="KW-0732">Signal</keyword>
<evidence type="ECO:0000256" key="2">
    <source>
        <dbReference type="SAM" id="SignalP"/>
    </source>
</evidence>
<protein>
    <submittedName>
        <fullName evidence="4">Uncharacterized protein</fullName>
    </submittedName>
</protein>
<feature type="compositionally biased region" description="Gly residues" evidence="1">
    <location>
        <begin position="24"/>
        <end position="61"/>
    </location>
</feature>
<feature type="compositionally biased region" description="Basic and acidic residues" evidence="1">
    <location>
        <begin position="72"/>
        <end position="84"/>
    </location>
</feature>
<evidence type="ECO:0000313" key="3">
    <source>
        <dbReference type="Proteomes" id="UP000887540"/>
    </source>
</evidence>
<sequence length="136" mass="14460">MKTILFVMCLMAASFAQFPRGNQQGGFGGQQWGFPGGQQGGFGGNQQPGGFGGSEGFGGFGDQVMSDPPSKSFHETLAQDHENQENASAQELPLPYSPPPAYTETKGASPSNMIPPPEYNETPSSSINCCYLYKLL</sequence>
<feature type="signal peptide" evidence="2">
    <location>
        <begin position="1"/>
        <end position="16"/>
    </location>
</feature>
<proteinExistence type="predicted"/>
<dbReference type="Proteomes" id="UP000887540">
    <property type="component" value="Unplaced"/>
</dbReference>
<evidence type="ECO:0000313" key="4">
    <source>
        <dbReference type="WBParaSite" id="ACRNAN_scaffold4689.g15388.t1"/>
    </source>
</evidence>
<feature type="region of interest" description="Disordered" evidence="1">
    <location>
        <begin position="24"/>
        <end position="125"/>
    </location>
</feature>
<dbReference type="WBParaSite" id="ACRNAN_scaffold4689.g15388.t1">
    <property type="protein sequence ID" value="ACRNAN_scaffold4689.g15388.t1"/>
    <property type="gene ID" value="ACRNAN_scaffold4689.g15388"/>
</dbReference>
<keyword evidence="3" id="KW-1185">Reference proteome</keyword>